<proteinExistence type="predicted"/>
<dbReference type="OrthoDB" id="2245989at2759"/>
<dbReference type="Proteomes" id="UP000504638">
    <property type="component" value="Unplaced"/>
</dbReference>
<dbReference type="RefSeq" id="XP_033536840.1">
    <property type="nucleotide sequence ID" value="XM_033678960.1"/>
</dbReference>
<dbReference type="AlphaFoldDB" id="A0A6G1GBH9"/>
<evidence type="ECO:0000313" key="2">
    <source>
        <dbReference type="Proteomes" id="UP000504638"/>
    </source>
</evidence>
<sequence length="55" mass="6255">MQDNLIRAEETYDEERLCLDMKGHGSMITGTMVWRDPWDSSGWEVSSHLLEIGAG</sequence>
<gene>
    <name evidence="1 3" type="ORF">P152DRAFT_456262</name>
</gene>
<dbReference type="EMBL" id="ML975152">
    <property type="protein sequence ID" value="KAF1815209.1"/>
    <property type="molecule type" value="Genomic_DNA"/>
</dbReference>
<name>A0A6G1GBH9_9PEZI</name>
<keyword evidence="2" id="KW-1185">Reference proteome</keyword>
<organism evidence="1">
    <name type="scientific">Eremomyces bilateralis CBS 781.70</name>
    <dbReference type="NCBI Taxonomy" id="1392243"/>
    <lineage>
        <taxon>Eukaryota</taxon>
        <taxon>Fungi</taxon>
        <taxon>Dikarya</taxon>
        <taxon>Ascomycota</taxon>
        <taxon>Pezizomycotina</taxon>
        <taxon>Dothideomycetes</taxon>
        <taxon>Dothideomycetes incertae sedis</taxon>
        <taxon>Eremomycetales</taxon>
        <taxon>Eremomycetaceae</taxon>
        <taxon>Eremomyces</taxon>
    </lineage>
</organism>
<reference evidence="3" key="3">
    <citation type="submission" date="2025-04" db="UniProtKB">
        <authorList>
            <consortium name="RefSeq"/>
        </authorList>
    </citation>
    <scope>IDENTIFICATION</scope>
    <source>
        <strain evidence="3">CBS 781.70</strain>
    </source>
</reference>
<reference evidence="1 3" key="1">
    <citation type="submission" date="2020-01" db="EMBL/GenBank/DDBJ databases">
        <authorList>
            <consortium name="DOE Joint Genome Institute"/>
            <person name="Haridas S."/>
            <person name="Albert R."/>
            <person name="Binder M."/>
            <person name="Bloem J."/>
            <person name="Labutti K."/>
            <person name="Salamov A."/>
            <person name="Andreopoulos B."/>
            <person name="Baker S.E."/>
            <person name="Barry K."/>
            <person name="Bills G."/>
            <person name="Bluhm B.H."/>
            <person name="Cannon C."/>
            <person name="Castanera R."/>
            <person name="Culley D.E."/>
            <person name="Daum C."/>
            <person name="Ezra D."/>
            <person name="Gonzalez J.B."/>
            <person name="Henrissat B."/>
            <person name="Kuo A."/>
            <person name="Liang C."/>
            <person name="Lipzen A."/>
            <person name="Lutzoni F."/>
            <person name="Magnuson J."/>
            <person name="Mondo S."/>
            <person name="Nolan M."/>
            <person name="Ohm R."/>
            <person name="Pangilinan J."/>
            <person name="Park H.-J."/>
            <person name="Ramirez L."/>
            <person name="Alfaro M."/>
            <person name="Sun H."/>
            <person name="Tritt A."/>
            <person name="Yoshinaga Y."/>
            <person name="Zwiers L.-H."/>
            <person name="Turgeon B.G."/>
            <person name="Goodwin S.B."/>
            <person name="Spatafora J.W."/>
            <person name="Crous P.W."/>
            <person name="Grigoriev I.V."/>
        </authorList>
    </citation>
    <scope>NUCLEOTIDE SEQUENCE</scope>
    <source>
        <strain evidence="1 3">CBS 781.70</strain>
    </source>
</reference>
<evidence type="ECO:0000313" key="1">
    <source>
        <dbReference type="EMBL" id="KAF1815209.1"/>
    </source>
</evidence>
<reference evidence="3" key="2">
    <citation type="submission" date="2020-04" db="EMBL/GenBank/DDBJ databases">
        <authorList>
            <consortium name="NCBI Genome Project"/>
        </authorList>
    </citation>
    <scope>NUCLEOTIDE SEQUENCE</scope>
    <source>
        <strain evidence="3">CBS 781.70</strain>
    </source>
</reference>
<protein>
    <submittedName>
        <fullName evidence="1 3">Uncharacterized protein</fullName>
    </submittedName>
</protein>
<accession>A0A6G1GBH9</accession>
<dbReference type="GeneID" id="54419530"/>
<evidence type="ECO:0000313" key="3">
    <source>
        <dbReference type="RefSeq" id="XP_033536840.1"/>
    </source>
</evidence>